<dbReference type="InterPro" id="IPR050698">
    <property type="entry name" value="MBL"/>
</dbReference>
<accession>A0A151AB98</accession>
<evidence type="ECO:0000259" key="3">
    <source>
        <dbReference type="SMART" id="SM01027"/>
    </source>
</evidence>
<feature type="domain" description="Metallo-beta-lactamase" evidence="2">
    <location>
        <begin position="46"/>
        <end position="261"/>
    </location>
</feature>
<organism evidence="4 5">
    <name type="scientific">Halalkalicoccus paucihalophilus</name>
    <dbReference type="NCBI Taxonomy" id="1008153"/>
    <lineage>
        <taxon>Archaea</taxon>
        <taxon>Methanobacteriati</taxon>
        <taxon>Methanobacteriota</taxon>
        <taxon>Stenosarchaea group</taxon>
        <taxon>Halobacteria</taxon>
        <taxon>Halobacteriales</taxon>
        <taxon>Halococcaceae</taxon>
        <taxon>Halalkalicoccus</taxon>
    </lineage>
</organism>
<dbReference type="Proteomes" id="UP000075321">
    <property type="component" value="Unassembled WGS sequence"/>
</dbReference>
<comment type="caution">
    <text evidence="4">The sequence shown here is derived from an EMBL/GenBank/DDBJ whole genome shotgun (WGS) entry which is preliminary data.</text>
</comment>
<dbReference type="EC" id="3.1.26.11" evidence="4"/>
<evidence type="ECO:0000313" key="5">
    <source>
        <dbReference type="Proteomes" id="UP000075321"/>
    </source>
</evidence>
<protein>
    <submittedName>
        <fullName evidence="4">Ribonuclease BN</fullName>
        <ecNumber evidence="4">3.1.26.11</ecNumber>
    </submittedName>
</protein>
<dbReference type="SMART" id="SM01027">
    <property type="entry name" value="Beta-Casp"/>
    <property type="match status" value="1"/>
</dbReference>
<dbReference type="RefSeq" id="WP_211263597.1">
    <property type="nucleotide sequence ID" value="NZ_LTAZ01000012.1"/>
</dbReference>
<dbReference type="PANTHER" id="PTHR11203">
    <property type="entry name" value="CLEAVAGE AND POLYADENYLATION SPECIFICITY FACTOR FAMILY MEMBER"/>
    <property type="match status" value="1"/>
</dbReference>
<dbReference type="InterPro" id="IPR022712">
    <property type="entry name" value="Beta_Casp"/>
</dbReference>
<evidence type="ECO:0000256" key="1">
    <source>
        <dbReference type="ARBA" id="ARBA00022801"/>
    </source>
</evidence>
<dbReference type="InterPro" id="IPR001279">
    <property type="entry name" value="Metallo-B-lactamas"/>
</dbReference>
<name>A0A151AB98_9EURY</name>
<dbReference type="SUPFAM" id="SSF56281">
    <property type="entry name" value="Metallo-hydrolase/oxidoreductase"/>
    <property type="match status" value="1"/>
</dbReference>
<dbReference type="PANTHER" id="PTHR11203:SF37">
    <property type="entry name" value="INTEGRATOR COMPLEX SUBUNIT 11"/>
    <property type="match status" value="1"/>
</dbReference>
<evidence type="ECO:0000313" key="4">
    <source>
        <dbReference type="EMBL" id="KYH24830.1"/>
    </source>
</evidence>
<dbReference type="InterPro" id="IPR011108">
    <property type="entry name" value="RMMBL"/>
</dbReference>
<gene>
    <name evidence="4" type="primary">rbn</name>
    <name evidence="4" type="ORF">HAPAU_32070</name>
</gene>
<dbReference type="Gene3D" id="3.60.15.10">
    <property type="entry name" value="Ribonuclease Z/Hydroxyacylglutathione hydrolase-like"/>
    <property type="match status" value="1"/>
</dbReference>
<proteinExistence type="predicted"/>
<dbReference type="Gene3D" id="3.40.50.10890">
    <property type="match status" value="1"/>
</dbReference>
<dbReference type="GO" id="GO:0042781">
    <property type="term" value="F:3'-tRNA processing endoribonuclease activity"/>
    <property type="evidence" value="ECO:0007669"/>
    <property type="project" value="UniProtKB-EC"/>
</dbReference>
<dbReference type="Pfam" id="PF10996">
    <property type="entry name" value="Beta-Casp"/>
    <property type="match status" value="1"/>
</dbReference>
<dbReference type="InterPro" id="IPR036866">
    <property type="entry name" value="RibonucZ/Hydroxyglut_hydro"/>
</dbReference>
<evidence type="ECO:0000259" key="2">
    <source>
        <dbReference type="SMART" id="SM00849"/>
    </source>
</evidence>
<dbReference type="EMBL" id="LTAZ01000012">
    <property type="protein sequence ID" value="KYH24830.1"/>
    <property type="molecule type" value="Genomic_DNA"/>
</dbReference>
<dbReference type="Pfam" id="PF00753">
    <property type="entry name" value="Lactamase_B"/>
    <property type="match status" value="1"/>
</dbReference>
<reference evidence="4 5" key="1">
    <citation type="submission" date="2016-02" db="EMBL/GenBank/DDBJ databases">
        <title>Genome sequence of Halalkalicoccus paucihalophilus DSM 24557.</title>
        <authorList>
            <person name="Poehlein A."/>
            <person name="Daniel R."/>
        </authorList>
    </citation>
    <scope>NUCLEOTIDE SEQUENCE [LARGE SCALE GENOMIC DNA]</scope>
    <source>
        <strain evidence="4 5">DSM 24557</strain>
    </source>
</reference>
<sequence>MPINTEQPWLPAAIDETFDPLEHADVIPDADTPLVVTPRGGAQQVGRSCYQVDTAHATYLVDCGLNQGSGEQFPDLRGLGPEDIDAVFLTHAHIDHCGGLPVLEARGLLDDDASIVATPPTIDLAKLLLEDSLKIHQLETTSRDQQFTGRDVQAIFERFEPVNYGGGLVAGVADVPEHESLVFRFGNAAHLLGSAWLSLQTSGYTAVFSGDLGGRAAHLPTIETPPQADLLFCESTYGATHSHQSVKNAQTTLFEAVEQAIREGAPVLIPTFAVGRAQILQLLFADRLHTLPEELRQKVRLVVDGMAQEATELYHEYVRDTTFMDEAMANRVIESGHEAPFRPAVAEFPATDADRRAILEESGATGTVPIVIAPSGMLTGGNSPRYLTEFAARFDRAKLLLTGYQAKNTIGRTLQNQVKANEEELTYTTETSPFGTDWPAAENVVWTTVETDDGPNRVTRATIPAEWLQTIHGFSAHASQDRLLEYARHVGPETIVLIHGPDYAQTQLAEHFARNVENVEQVTRSRLLTPIPVTRNAEVATPVLSPERVEGSSTDVRKQIEHLREVVGTLSEEVAKARNETGYSESEIREIVRDELETNS</sequence>
<feature type="domain" description="Beta-Casp" evidence="3">
    <location>
        <begin position="277"/>
        <end position="414"/>
    </location>
</feature>
<dbReference type="AlphaFoldDB" id="A0A151AB98"/>
<dbReference type="SMART" id="SM00849">
    <property type="entry name" value="Lactamase_B"/>
    <property type="match status" value="1"/>
</dbReference>
<keyword evidence="5" id="KW-1185">Reference proteome</keyword>
<dbReference type="OrthoDB" id="7155at2157"/>
<dbReference type="CDD" id="cd16295">
    <property type="entry name" value="TTHA0252-CPSF-like_MBL-fold"/>
    <property type="match status" value="1"/>
</dbReference>
<keyword evidence="1 4" id="KW-0378">Hydrolase</keyword>
<dbReference type="PATRIC" id="fig|1008153.3.peg.3360"/>
<dbReference type="Pfam" id="PF07521">
    <property type="entry name" value="RMMBL"/>
    <property type="match status" value="1"/>
</dbReference>